<dbReference type="GO" id="GO:0003735">
    <property type="term" value="F:structural constituent of ribosome"/>
    <property type="evidence" value="ECO:0007669"/>
    <property type="project" value="InterPro"/>
</dbReference>
<dbReference type="Gene3D" id="3.30.420.100">
    <property type="match status" value="1"/>
</dbReference>
<proteinExistence type="inferred from homology"/>
<keyword evidence="9" id="KW-1185">Reference proteome</keyword>
<name>A0A147I732_9SPHN</name>
<dbReference type="PATRIC" id="fig|869719.3.peg.378"/>
<evidence type="ECO:0000256" key="2">
    <source>
        <dbReference type="ARBA" id="ARBA00022730"/>
    </source>
</evidence>
<gene>
    <name evidence="7" type="primary">rplR</name>
    <name evidence="8" type="ORF">NS334_04975</name>
</gene>
<dbReference type="CDD" id="cd00432">
    <property type="entry name" value="Ribosomal_L18_L5e"/>
    <property type="match status" value="1"/>
</dbReference>
<dbReference type="FunFam" id="3.30.420.100:FF:000001">
    <property type="entry name" value="50S ribosomal protein L18"/>
    <property type="match status" value="1"/>
</dbReference>
<keyword evidence="5 7" id="KW-0687">Ribonucleoprotein</keyword>
<evidence type="ECO:0000256" key="3">
    <source>
        <dbReference type="ARBA" id="ARBA00022884"/>
    </source>
</evidence>
<sequence>MTKGLSLFEKRRRRNRTALRARAGTRPRLSVHRSGKHIYAQVIDDAQGRTVASASTLAGHEGKTANAEAAAAVGKRVAEAAKAAGVTQVVFDRGGFLFHGRVKALAEAAREAGLEF</sequence>
<dbReference type="OrthoDB" id="9810939at2"/>
<dbReference type="Proteomes" id="UP000074310">
    <property type="component" value="Unassembled WGS sequence"/>
</dbReference>
<dbReference type="PANTHER" id="PTHR12899">
    <property type="entry name" value="39S RIBOSOMAL PROTEIN L18, MITOCHONDRIAL"/>
    <property type="match status" value="1"/>
</dbReference>
<protein>
    <recommendedName>
        <fullName evidence="6 7">Large ribosomal subunit protein uL18</fullName>
    </recommendedName>
</protein>
<evidence type="ECO:0000313" key="9">
    <source>
        <dbReference type="Proteomes" id="UP000074310"/>
    </source>
</evidence>
<evidence type="ECO:0000313" key="8">
    <source>
        <dbReference type="EMBL" id="KTT74731.1"/>
    </source>
</evidence>
<evidence type="ECO:0000256" key="7">
    <source>
        <dbReference type="HAMAP-Rule" id="MF_01337"/>
    </source>
</evidence>
<keyword evidence="3 7" id="KW-0694">RNA-binding</keyword>
<comment type="caution">
    <text evidence="8">The sequence shown here is derived from an EMBL/GenBank/DDBJ whole genome shotgun (WGS) entry which is preliminary data.</text>
</comment>
<dbReference type="SUPFAM" id="SSF53137">
    <property type="entry name" value="Translational machinery components"/>
    <property type="match status" value="1"/>
</dbReference>
<dbReference type="HAMAP" id="MF_01337_B">
    <property type="entry name" value="Ribosomal_uL18_B"/>
    <property type="match status" value="1"/>
</dbReference>
<dbReference type="NCBIfam" id="TIGR00060">
    <property type="entry name" value="L18_bact"/>
    <property type="match status" value="1"/>
</dbReference>
<dbReference type="PANTHER" id="PTHR12899:SF3">
    <property type="entry name" value="LARGE RIBOSOMAL SUBUNIT PROTEIN UL18M"/>
    <property type="match status" value="1"/>
</dbReference>
<dbReference type="GO" id="GO:0022625">
    <property type="term" value="C:cytosolic large ribosomal subunit"/>
    <property type="evidence" value="ECO:0007669"/>
    <property type="project" value="TreeGrafter"/>
</dbReference>
<organism evidence="8 9">
    <name type="scientific">Sphingomonas endophytica</name>
    <dbReference type="NCBI Taxonomy" id="869719"/>
    <lineage>
        <taxon>Bacteria</taxon>
        <taxon>Pseudomonadati</taxon>
        <taxon>Pseudomonadota</taxon>
        <taxon>Alphaproteobacteria</taxon>
        <taxon>Sphingomonadales</taxon>
        <taxon>Sphingomonadaceae</taxon>
        <taxon>Sphingomonas</taxon>
    </lineage>
</organism>
<dbReference type="GO" id="GO:0008097">
    <property type="term" value="F:5S rRNA binding"/>
    <property type="evidence" value="ECO:0007669"/>
    <property type="project" value="TreeGrafter"/>
</dbReference>
<comment type="function">
    <text evidence="7">This is one of the proteins that bind and probably mediate the attachment of the 5S RNA into the large ribosomal subunit, where it forms part of the central protuberance.</text>
</comment>
<dbReference type="GO" id="GO:0006412">
    <property type="term" value="P:translation"/>
    <property type="evidence" value="ECO:0007669"/>
    <property type="project" value="UniProtKB-UniRule"/>
</dbReference>
<comment type="subunit">
    <text evidence="7">Part of the 50S ribosomal subunit; part of the 5S rRNA/L5/L18/L25 subcomplex. Contacts the 5S and 23S rRNAs.</text>
</comment>
<dbReference type="Pfam" id="PF00861">
    <property type="entry name" value="Ribosomal_L18p"/>
    <property type="match status" value="1"/>
</dbReference>
<dbReference type="EMBL" id="LDTB01000010">
    <property type="protein sequence ID" value="KTT74731.1"/>
    <property type="molecule type" value="Genomic_DNA"/>
</dbReference>
<evidence type="ECO:0000256" key="6">
    <source>
        <dbReference type="ARBA" id="ARBA00035197"/>
    </source>
</evidence>
<dbReference type="InterPro" id="IPR004389">
    <property type="entry name" value="Ribosomal_uL18_bac-type"/>
</dbReference>
<dbReference type="RefSeq" id="WP_058754859.1">
    <property type="nucleotide sequence ID" value="NZ_LDTB01000010.1"/>
</dbReference>
<dbReference type="AlphaFoldDB" id="A0A147I732"/>
<dbReference type="InterPro" id="IPR057268">
    <property type="entry name" value="Ribosomal_L18"/>
</dbReference>
<reference evidence="8 9" key="1">
    <citation type="journal article" date="2016" name="Front. Microbiol.">
        <title>Genomic Resource of Rice Seed Associated Bacteria.</title>
        <authorList>
            <person name="Midha S."/>
            <person name="Bansal K."/>
            <person name="Sharma S."/>
            <person name="Kumar N."/>
            <person name="Patil P.P."/>
            <person name="Chaudhry V."/>
            <person name="Patil P.B."/>
        </authorList>
    </citation>
    <scope>NUCLEOTIDE SEQUENCE [LARGE SCALE GENOMIC DNA]</scope>
    <source>
        <strain evidence="8 9">NS334</strain>
    </source>
</reference>
<evidence type="ECO:0000256" key="4">
    <source>
        <dbReference type="ARBA" id="ARBA00022980"/>
    </source>
</evidence>
<dbReference type="InterPro" id="IPR005484">
    <property type="entry name" value="Ribosomal_uL18_bac/plant/anim"/>
</dbReference>
<comment type="similarity">
    <text evidence="1 7">Belongs to the universal ribosomal protein uL18 family.</text>
</comment>
<evidence type="ECO:0000256" key="1">
    <source>
        <dbReference type="ARBA" id="ARBA00007116"/>
    </source>
</evidence>
<evidence type="ECO:0000256" key="5">
    <source>
        <dbReference type="ARBA" id="ARBA00023274"/>
    </source>
</evidence>
<keyword evidence="2 7" id="KW-0699">rRNA-binding</keyword>
<accession>A0A147I732</accession>
<keyword evidence="4 7" id="KW-0689">Ribosomal protein</keyword>